<dbReference type="InterPro" id="IPR029063">
    <property type="entry name" value="SAM-dependent_MTases_sf"/>
</dbReference>
<keyword evidence="2" id="KW-0472">Membrane</keyword>
<protein>
    <submittedName>
        <fullName evidence="4">Nucleotide sugar epimerase</fullName>
    </submittedName>
</protein>
<comment type="caution">
    <text evidence="4">The sequence shown here is derived from an EMBL/GenBank/DDBJ whole genome shotgun (WGS) entry which is preliminary data.</text>
</comment>
<feature type="transmembrane region" description="Helical" evidence="2">
    <location>
        <begin position="104"/>
        <end position="126"/>
    </location>
</feature>
<dbReference type="SUPFAM" id="SSF51735">
    <property type="entry name" value="NAD(P)-binding Rossmann-fold domains"/>
    <property type="match status" value="1"/>
</dbReference>
<comment type="similarity">
    <text evidence="1">Belongs to the polysaccharide synthase family.</text>
</comment>
<dbReference type="Gene3D" id="3.40.50.720">
    <property type="entry name" value="NAD(P)-binding Rossmann-like Domain"/>
    <property type="match status" value="2"/>
</dbReference>
<dbReference type="InterPro" id="IPR003869">
    <property type="entry name" value="Polysac_CapD-like"/>
</dbReference>
<name>A0ABQ4NPW8_9RHOB</name>
<dbReference type="PANTHER" id="PTHR43318">
    <property type="entry name" value="UDP-N-ACETYLGLUCOSAMINE 4,6-DEHYDRATASE"/>
    <property type="match status" value="1"/>
</dbReference>
<dbReference type="Pfam" id="PF02719">
    <property type="entry name" value="Polysacc_synt_2"/>
    <property type="match status" value="1"/>
</dbReference>
<dbReference type="Proteomes" id="UP000786693">
    <property type="component" value="Unassembled WGS sequence"/>
</dbReference>
<feature type="transmembrane region" description="Helical" evidence="2">
    <location>
        <begin position="39"/>
        <end position="58"/>
    </location>
</feature>
<gene>
    <name evidence="4" type="primary">wcaG</name>
    <name evidence="4" type="ORF">JANAI62_30690</name>
</gene>
<dbReference type="InterPro" id="IPR051203">
    <property type="entry name" value="Polysaccharide_Synthase-Rel"/>
</dbReference>
<keyword evidence="2" id="KW-1133">Transmembrane helix</keyword>
<sequence>MLAGRARHLLGAASVGKTGTGVFMLKIIKALNRQQKARIFLIIDLMLIVLALPVATLMHPLPADVIDLGTLLVVGVPYVGLLGAGFLTILNIPNMQLSDFDATALGRVAAMAVFLTLSSVVLTILLGNVVPISFVLVFGIIVFASMTISRVVLLNIVLAVYRRGEEVCRVLIYGAGTTGVQLVHAFKAHKDIDPVAFVDDNRALQGMTIAGLPVMTPVRIQEIVETRKIDRVLLAIPSLSPPKQSQIARRLQKLGLEVQLIPSFSQLIGHEELIDKLQTVNPEMFLNRAQVENPLGEGTDSYAGKTVLVSGAGGSIGSELCRQLIECRPRKLVLFELSEFALFTVEGTLRTLARDAGVELVLVLGSVTDGRQVKHVLAEHSVEVILHAAAYKHVSLVQKNPLPGMANNVLGTHTLATAAVAAGVERFTLISSDKAVRPKGVMGASKRFAEMVIQDLASRVPEGEGPIFSMVRFGNVLGSSGSVVPIFHDQIQKGGPVTVTHPHVTRFFMTIPEAARLVLKAGAMAEGGEVFLLDMGKPMRIFDLAVQAIEATGHTVRSDENPDGDIEITFIGLGEGEKLEEELFLDGSERPTAHRKIFRVREACLSEWEMARTLRELRSALAAGDSDGLRDLVASRIESFEHKPKADVVVANDRSAVEPHRLVPADVEPSPA</sequence>
<dbReference type="CDD" id="cd05237">
    <property type="entry name" value="UDP_invert_4-6DH_SDR_e"/>
    <property type="match status" value="1"/>
</dbReference>
<evidence type="ECO:0000313" key="5">
    <source>
        <dbReference type="Proteomes" id="UP000786693"/>
    </source>
</evidence>
<reference evidence="4 5" key="1">
    <citation type="submission" date="2021-05" db="EMBL/GenBank/DDBJ databases">
        <title>Bacteria Genome sequencing.</title>
        <authorList>
            <person name="Takabe Y."/>
            <person name="Nakajima Y."/>
            <person name="Suzuki S."/>
            <person name="Shiozaki T."/>
        </authorList>
    </citation>
    <scope>NUCLEOTIDE SEQUENCE [LARGE SCALE GENOMIC DNA]</scope>
    <source>
        <strain evidence="4 5">AI_62</strain>
    </source>
</reference>
<feature type="transmembrane region" description="Helical" evidence="2">
    <location>
        <begin position="132"/>
        <end position="161"/>
    </location>
</feature>
<evidence type="ECO:0000313" key="4">
    <source>
        <dbReference type="EMBL" id="GIT96446.1"/>
    </source>
</evidence>
<evidence type="ECO:0000256" key="2">
    <source>
        <dbReference type="SAM" id="Phobius"/>
    </source>
</evidence>
<accession>A0ABQ4NPW8</accession>
<dbReference type="EMBL" id="BPFH01000006">
    <property type="protein sequence ID" value="GIT96446.1"/>
    <property type="molecule type" value="Genomic_DNA"/>
</dbReference>
<feature type="domain" description="Polysaccharide biosynthesis protein CapD-like" evidence="3">
    <location>
        <begin position="307"/>
        <end position="601"/>
    </location>
</feature>
<dbReference type="PANTHER" id="PTHR43318:SF1">
    <property type="entry name" value="POLYSACCHARIDE BIOSYNTHESIS PROTEIN EPSC-RELATED"/>
    <property type="match status" value="1"/>
</dbReference>
<keyword evidence="2" id="KW-0812">Transmembrane</keyword>
<dbReference type="Pfam" id="PF13727">
    <property type="entry name" value="CoA_binding_3"/>
    <property type="match status" value="1"/>
</dbReference>
<dbReference type="SUPFAM" id="SSF53335">
    <property type="entry name" value="S-adenosyl-L-methionine-dependent methyltransferases"/>
    <property type="match status" value="1"/>
</dbReference>
<feature type="transmembrane region" description="Helical" evidence="2">
    <location>
        <begin position="70"/>
        <end position="92"/>
    </location>
</feature>
<evidence type="ECO:0000256" key="1">
    <source>
        <dbReference type="ARBA" id="ARBA00007430"/>
    </source>
</evidence>
<keyword evidence="5" id="KW-1185">Reference proteome</keyword>
<evidence type="ECO:0000259" key="3">
    <source>
        <dbReference type="Pfam" id="PF02719"/>
    </source>
</evidence>
<organism evidence="4 5">
    <name type="scientific">Jannaschia pagri</name>
    <dbReference type="NCBI Taxonomy" id="2829797"/>
    <lineage>
        <taxon>Bacteria</taxon>
        <taxon>Pseudomonadati</taxon>
        <taxon>Pseudomonadota</taxon>
        <taxon>Alphaproteobacteria</taxon>
        <taxon>Rhodobacterales</taxon>
        <taxon>Roseobacteraceae</taxon>
        <taxon>Jannaschia</taxon>
    </lineage>
</organism>
<dbReference type="InterPro" id="IPR036291">
    <property type="entry name" value="NAD(P)-bd_dom_sf"/>
</dbReference>
<proteinExistence type="inferred from homology"/>